<dbReference type="GO" id="GO:0016491">
    <property type="term" value="F:oxidoreductase activity"/>
    <property type="evidence" value="ECO:0007669"/>
    <property type="project" value="InterPro"/>
</dbReference>
<dbReference type="InterPro" id="IPR011032">
    <property type="entry name" value="GroES-like_sf"/>
</dbReference>
<sequence>MRAYGFLEAGGPDRQAFLDVPVPEPGPDQLLVRVRAAGVNPGDWRLRNGEYGTVGPAVLGREVAGTVVEVGDGVTGFSPGDEVFGGCPGMVGGWAEQALVTASFAARRPEGVSASDASALPVAAGTAHDALDALALPAGATLLVNGAGGGVGIPTVQLARARGLHVVGTASEGKQDLLAELGATAVVGGHPQVADHVRAAAPHGVDGVFDLVGGDALRAVAPLTDPARLFSVADKPLVAELGGRDVPRDRSTRVLDALAALVASGDLDPFVRTALPFARVGEALARVEDGHTLGKVVVTLDTADGA</sequence>
<dbReference type="SUPFAM" id="SSF51735">
    <property type="entry name" value="NAD(P)-binding Rossmann-fold domains"/>
    <property type="match status" value="1"/>
</dbReference>
<reference evidence="3" key="1">
    <citation type="submission" date="2020-02" db="EMBL/GenBank/DDBJ databases">
        <authorList>
            <person name="Meier V. D."/>
        </authorList>
    </citation>
    <scope>NUCLEOTIDE SEQUENCE</scope>
    <source>
        <strain evidence="3">AVDCRST_MAG54</strain>
    </source>
</reference>
<name>A0A6J4JTH1_9PSEU</name>
<dbReference type="PANTHER" id="PTHR44154">
    <property type="entry name" value="QUINONE OXIDOREDUCTASE"/>
    <property type="match status" value="1"/>
</dbReference>
<dbReference type="EMBL" id="CADCTH010000519">
    <property type="protein sequence ID" value="CAA9287100.1"/>
    <property type="molecule type" value="Genomic_DNA"/>
</dbReference>
<feature type="domain" description="Enoyl reductase (ER)" evidence="2">
    <location>
        <begin position="10"/>
        <end position="298"/>
    </location>
</feature>
<keyword evidence="1" id="KW-0521">NADP</keyword>
<gene>
    <name evidence="3" type="ORF">AVDCRST_MAG54-4126</name>
</gene>
<evidence type="ECO:0000259" key="2">
    <source>
        <dbReference type="SMART" id="SM00829"/>
    </source>
</evidence>
<dbReference type="Gene3D" id="3.40.50.720">
    <property type="entry name" value="NAD(P)-binding Rossmann-like Domain"/>
    <property type="match status" value="1"/>
</dbReference>
<dbReference type="Pfam" id="PF08240">
    <property type="entry name" value="ADH_N"/>
    <property type="match status" value="1"/>
</dbReference>
<dbReference type="SMART" id="SM00829">
    <property type="entry name" value="PKS_ER"/>
    <property type="match status" value="1"/>
</dbReference>
<dbReference type="InterPro" id="IPR051603">
    <property type="entry name" value="Zinc-ADH_QOR/CCCR"/>
</dbReference>
<dbReference type="SUPFAM" id="SSF50129">
    <property type="entry name" value="GroES-like"/>
    <property type="match status" value="1"/>
</dbReference>
<dbReference type="AlphaFoldDB" id="A0A6J4JTH1"/>
<accession>A0A6J4JTH1</accession>
<proteinExistence type="predicted"/>
<dbReference type="PANTHER" id="PTHR44154:SF1">
    <property type="entry name" value="QUINONE OXIDOREDUCTASE"/>
    <property type="match status" value="1"/>
</dbReference>
<evidence type="ECO:0000256" key="1">
    <source>
        <dbReference type="ARBA" id="ARBA00022857"/>
    </source>
</evidence>
<dbReference type="CDD" id="cd05289">
    <property type="entry name" value="MDR_like_2"/>
    <property type="match status" value="1"/>
</dbReference>
<dbReference type="InterPro" id="IPR036291">
    <property type="entry name" value="NAD(P)-bd_dom_sf"/>
</dbReference>
<dbReference type="Pfam" id="PF13602">
    <property type="entry name" value="ADH_zinc_N_2"/>
    <property type="match status" value="1"/>
</dbReference>
<organism evidence="3">
    <name type="scientific">uncultured Actinomycetospora sp</name>
    <dbReference type="NCBI Taxonomy" id="1135996"/>
    <lineage>
        <taxon>Bacteria</taxon>
        <taxon>Bacillati</taxon>
        <taxon>Actinomycetota</taxon>
        <taxon>Actinomycetes</taxon>
        <taxon>Pseudonocardiales</taxon>
        <taxon>Pseudonocardiaceae</taxon>
        <taxon>Actinomycetospora</taxon>
        <taxon>environmental samples</taxon>
    </lineage>
</organism>
<protein>
    <submittedName>
        <fullName evidence="3">Alcohol dehydrogenase, zinc-binding</fullName>
    </submittedName>
</protein>
<dbReference type="InterPro" id="IPR020843">
    <property type="entry name" value="ER"/>
</dbReference>
<dbReference type="InterPro" id="IPR013154">
    <property type="entry name" value="ADH-like_N"/>
</dbReference>
<evidence type="ECO:0000313" key="3">
    <source>
        <dbReference type="EMBL" id="CAA9287100.1"/>
    </source>
</evidence>
<dbReference type="Gene3D" id="3.90.180.10">
    <property type="entry name" value="Medium-chain alcohol dehydrogenases, catalytic domain"/>
    <property type="match status" value="1"/>
</dbReference>